<dbReference type="OrthoDB" id="5980773at2759"/>
<accession>A0A9W9ZB42</accession>
<dbReference type="Proteomes" id="UP001163046">
    <property type="component" value="Unassembled WGS sequence"/>
</dbReference>
<evidence type="ECO:0000313" key="2">
    <source>
        <dbReference type="EMBL" id="KAJ7378185.1"/>
    </source>
</evidence>
<evidence type="ECO:0000256" key="1">
    <source>
        <dbReference type="SAM" id="MobiDB-lite"/>
    </source>
</evidence>
<feature type="region of interest" description="Disordered" evidence="1">
    <location>
        <begin position="69"/>
        <end position="102"/>
    </location>
</feature>
<dbReference type="AlphaFoldDB" id="A0A9W9ZB42"/>
<dbReference type="EMBL" id="MU826368">
    <property type="protein sequence ID" value="KAJ7378185.1"/>
    <property type="molecule type" value="Genomic_DNA"/>
</dbReference>
<proteinExistence type="predicted"/>
<sequence>MAQLNEPVNAVVEYVRVWGGWFNMYLEAVILYKSQSGQFTVELGTKIGGSGQRIRIITTAGDKVAIERQSQVDDSALPADQSMDKATNVKEAESAESSDGRKTTPYQRIVIACPENHIIVVKRFVNGGKKLILPSVNEI</sequence>
<reference evidence="2" key="1">
    <citation type="submission" date="2023-01" db="EMBL/GenBank/DDBJ databases">
        <title>Genome assembly of the deep-sea coral Lophelia pertusa.</title>
        <authorList>
            <person name="Herrera S."/>
            <person name="Cordes E."/>
        </authorList>
    </citation>
    <scope>NUCLEOTIDE SEQUENCE</scope>
    <source>
        <strain evidence="2">USNM1676648</strain>
        <tissue evidence="2">Polyp</tissue>
    </source>
</reference>
<evidence type="ECO:0000313" key="3">
    <source>
        <dbReference type="Proteomes" id="UP001163046"/>
    </source>
</evidence>
<keyword evidence="3" id="KW-1185">Reference proteome</keyword>
<gene>
    <name evidence="2" type="ORF">OS493_024132</name>
</gene>
<protein>
    <submittedName>
        <fullName evidence="2">Uncharacterized protein</fullName>
    </submittedName>
</protein>
<name>A0A9W9ZB42_9CNID</name>
<feature type="compositionally biased region" description="Basic and acidic residues" evidence="1">
    <location>
        <begin position="87"/>
        <end position="102"/>
    </location>
</feature>
<comment type="caution">
    <text evidence="2">The sequence shown here is derived from an EMBL/GenBank/DDBJ whole genome shotgun (WGS) entry which is preliminary data.</text>
</comment>
<organism evidence="2 3">
    <name type="scientific">Desmophyllum pertusum</name>
    <dbReference type="NCBI Taxonomy" id="174260"/>
    <lineage>
        <taxon>Eukaryota</taxon>
        <taxon>Metazoa</taxon>
        <taxon>Cnidaria</taxon>
        <taxon>Anthozoa</taxon>
        <taxon>Hexacorallia</taxon>
        <taxon>Scleractinia</taxon>
        <taxon>Caryophylliina</taxon>
        <taxon>Caryophylliidae</taxon>
        <taxon>Desmophyllum</taxon>
    </lineage>
</organism>